<evidence type="ECO:0000313" key="1">
    <source>
        <dbReference type="EMBL" id="KAG8375657.1"/>
    </source>
</evidence>
<evidence type="ECO:0000313" key="2">
    <source>
        <dbReference type="Proteomes" id="UP000826271"/>
    </source>
</evidence>
<proteinExistence type="predicted"/>
<comment type="caution">
    <text evidence="1">The sequence shown here is derived from an EMBL/GenBank/DDBJ whole genome shotgun (WGS) entry which is preliminary data.</text>
</comment>
<dbReference type="AlphaFoldDB" id="A0AAV6X4R8"/>
<name>A0AAV6X4R8_9LAMI</name>
<accession>A0AAV6X4R8</accession>
<dbReference type="PANTHER" id="PTHR35505:SF1">
    <property type="entry name" value="SNF2 DOMAIN PROTEIN"/>
    <property type="match status" value="1"/>
</dbReference>
<reference evidence="1" key="1">
    <citation type="submission" date="2019-10" db="EMBL/GenBank/DDBJ databases">
        <authorList>
            <person name="Zhang R."/>
            <person name="Pan Y."/>
            <person name="Wang J."/>
            <person name="Ma R."/>
            <person name="Yu S."/>
        </authorList>
    </citation>
    <scope>NUCLEOTIDE SEQUENCE</scope>
    <source>
        <strain evidence="1">LA-IB0</strain>
        <tissue evidence="1">Leaf</tissue>
    </source>
</reference>
<keyword evidence="2" id="KW-1185">Reference proteome</keyword>
<sequence length="267" mass="30257">MNAPAKNSIKGRKQPVSYDNLLKNSIRYFLGEYPNSILSSSELLSKSDTPIQELGNLPLEIIWFYYAIEFHGAKSRVSPPPVKLILAKALLKLLKKCSCSCNVVKRIAVIAPVLYLLYQLELNFSARDPCLREEIRILLEGIVSYISICCSNYLEGGEGGLDRLWVYILDVIRVWTVDEVRESSNADVMASFFPVLNNEYQQEIRVDMGKMAGAVMNEAFLLRLYLKISQGVNKEDLQRTILMLAIQTIKGFHNFYFLGEDVSPFAV</sequence>
<dbReference type="Proteomes" id="UP000826271">
    <property type="component" value="Unassembled WGS sequence"/>
</dbReference>
<protein>
    <submittedName>
        <fullName evidence="1">Uncharacterized protein</fullName>
    </submittedName>
</protein>
<organism evidence="1 2">
    <name type="scientific">Buddleja alternifolia</name>
    <dbReference type="NCBI Taxonomy" id="168488"/>
    <lineage>
        <taxon>Eukaryota</taxon>
        <taxon>Viridiplantae</taxon>
        <taxon>Streptophyta</taxon>
        <taxon>Embryophyta</taxon>
        <taxon>Tracheophyta</taxon>
        <taxon>Spermatophyta</taxon>
        <taxon>Magnoliopsida</taxon>
        <taxon>eudicotyledons</taxon>
        <taxon>Gunneridae</taxon>
        <taxon>Pentapetalae</taxon>
        <taxon>asterids</taxon>
        <taxon>lamiids</taxon>
        <taxon>Lamiales</taxon>
        <taxon>Scrophulariaceae</taxon>
        <taxon>Buddlejeae</taxon>
        <taxon>Buddleja</taxon>
    </lineage>
</organism>
<gene>
    <name evidence="1" type="ORF">BUALT_Bualt10G0123100</name>
</gene>
<dbReference type="EMBL" id="WHWC01000010">
    <property type="protein sequence ID" value="KAG8375657.1"/>
    <property type="molecule type" value="Genomic_DNA"/>
</dbReference>
<dbReference type="PANTHER" id="PTHR35505">
    <property type="entry name" value="OS01G0600300 PROTEIN"/>
    <property type="match status" value="1"/>
</dbReference>